<dbReference type="AlphaFoldDB" id="A0A9P5QB83"/>
<name>A0A9P5QB83_9AGAR</name>
<organism evidence="3 4">
    <name type="scientific">Rhodocollybia butyracea</name>
    <dbReference type="NCBI Taxonomy" id="206335"/>
    <lineage>
        <taxon>Eukaryota</taxon>
        <taxon>Fungi</taxon>
        <taxon>Dikarya</taxon>
        <taxon>Basidiomycota</taxon>
        <taxon>Agaricomycotina</taxon>
        <taxon>Agaricomycetes</taxon>
        <taxon>Agaricomycetidae</taxon>
        <taxon>Agaricales</taxon>
        <taxon>Marasmiineae</taxon>
        <taxon>Omphalotaceae</taxon>
        <taxon>Rhodocollybia</taxon>
    </lineage>
</organism>
<feature type="transmembrane region" description="Helical" evidence="1">
    <location>
        <begin position="137"/>
        <end position="158"/>
    </location>
</feature>
<protein>
    <submittedName>
        <fullName evidence="3">Uncharacterized protein</fullName>
    </submittedName>
</protein>
<feature type="transmembrane region" description="Helical" evidence="1">
    <location>
        <begin position="95"/>
        <end position="116"/>
    </location>
</feature>
<evidence type="ECO:0000313" key="3">
    <source>
        <dbReference type="EMBL" id="KAF9077245.1"/>
    </source>
</evidence>
<comment type="caution">
    <text evidence="3">The sequence shown here is derived from an EMBL/GenBank/DDBJ whole genome shotgun (WGS) entry which is preliminary data.</text>
</comment>
<gene>
    <name evidence="3" type="ORF">BDP27DRAFT_1312075</name>
    <name evidence="2" type="ORF">BDP27DRAFT_1316832</name>
</gene>
<feature type="transmembrane region" description="Helical" evidence="1">
    <location>
        <begin position="20"/>
        <end position="45"/>
    </location>
</feature>
<dbReference type="OrthoDB" id="3357408at2759"/>
<keyword evidence="1" id="KW-0472">Membrane</keyword>
<keyword evidence="1" id="KW-1133">Transmembrane helix</keyword>
<proteinExistence type="predicted"/>
<reference evidence="3" key="1">
    <citation type="submission" date="2020-11" db="EMBL/GenBank/DDBJ databases">
        <authorList>
            <consortium name="DOE Joint Genome Institute"/>
            <person name="Ahrendt S."/>
            <person name="Riley R."/>
            <person name="Andreopoulos W."/>
            <person name="Labutti K."/>
            <person name="Pangilinan J."/>
            <person name="Ruiz-Duenas F.J."/>
            <person name="Barrasa J.M."/>
            <person name="Sanchez-Garcia M."/>
            <person name="Camarero S."/>
            <person name="Miyauchi S."/>
            <person name="Serrano A."/>
            <person name="Linde D."/>
            <person name="Babiker R."/>
            <person name="Drula E."/>
            <person name="Ayuso-Fernandez I."/>
            <person name="Pacheco R."/>
            <person name="Padilla G."/>
            <person name="Ferreira P."/>
            <person name="Barriuso J."/>
            <person name="Kellner H."/>
            <person name="Castanera R."/>
            <person name="Alfaro M."/>
            <person name="Ramirez L."/>
            <person name="Pisabarro A.G."/>
            <person name="Kuo A."/>
            <person name="Tritt A."/>
            <person name="Lipzen A."/>
            <person name="He G."/>
            <person name="Yan M."/>
            <person name="Ng V."/>
            <person name="Cullen D."/>
            <person name="Martin F."/>
            <person name="Rosso M.-N."/>
            <person name="Henrissat B."/>
            <person name="Hibbett D."/>
            <person name="Martinez A.T."/>
            <person name="Grigoriev I.V."/>
        </authorList>
    </citation>
    <scope>NUCLEOTIDE SEQUENCE</scope>
    <source>
        <strain evidence="3">AH 40177</strain>
    </source>
</reference>
<accession>A0A9P5QB83</accession>
<dbReference type="EMBL" id="JADNRY010000013">
    <property type="protein sequence ID" value="KAF9074303.1"/>
    <property type="molecule type" value="Genomic_DNA"/>
</dbReference>
<dbReference type="Proteomes" id="UP000772434">
    <property type="component" value="Unassembled WGS sequence"/>
</dbReference>
<keyword evidence="4" id="KW-1185">Reference proteome</keyword>
<evidence type="ECO:0000313" key="4">
    <source>
        <dbReference type="Proteomes" id="UP000772434"/>
    </source>
</evidence>
<dbReference type="EMBL" id="JADNRY010000004">
    <property type="protein sequence ID" value="KAF9077245.1"/>
    <property type="molecule type" value="Genomic_DNA"/>
</dbReference>
<sequence>MASSTSLSAELDLSDADNVIPGIVIQSALFGILTLLISISTITLCRQGIRRSRPRQFMLTASLAMYIASGTHWVLNVYAAMRALRDARAGRASFSIHTLYVLSEVGSIALFFNFWISDMVVMWRACVLWGWSLRLKITFAIFVVVPAVLAIIDVSTTHPAATDTIFEPNLFGFVALLVSLVSNVWATSLIGYKAWISRKEIRHLWGPGGNVPPVQGILVLLAESGSLYSIVWVTFIASTAYTMIVGSTPITHAISDFMPSFVGLYPTIIIVLVARQVTHWKEDSHSSHSQNSSYDRRTVLSTLVCDPSSSSRTHDSLRTLDISASDQEGGLKH</sequence>
<feature type="transmembrane region" description="Helical" evidence="1">
    <location>
        <begin position="257"/>
        <end position="274"/>
    </location>
</feature>
<feature type="transmembrane region" description="Helical" evidence="1">
    <location>
        <begin position="170"/>
        <end position="192"/>
    </location>
</feature>
<feature type="transmembrane region" description="Helical" evidence="1">
    <location>
        <begin position="227"/>
        <end position="245"/>
    </location>
</feature>
<evidence type="ECO:0000313" key="2">
    <source>
        <dbReference type="EMBL" id="KAF9074303.1"/>
    </source>
</evidence>
<keyword evidence="1" id="KW-0812">Transmembrane</keyword>
<evidence type="ECO:0000256" key="1">
    <source>
        <dbReference type="SAM" id="Phobius"/>
    </source>
</evidence>
<feature type="transmembrane region" description="Helical" evidence="1">
    <location>
        <begin position="57"/>
        <end position="75"/>
    </location>
</feature>